<accession>A0A556QQZ4</accession>
<dbReference type="OrthoDB" id="9804563at2"/>
<proteinExistence type="predicted"/>
<dbReference type="InterPro" id="IPR015797">
    <property type="entry name" value="NUDIX_hydrolase-like_dom_sf"/>
</dbReference>
<dbReference type="Pfam" id="PF00293">
    <property type="entry name" value="NUDIX"/>
    <property type="match status" value="1"/>
</dbReference>
<dbReference type="InterPro" id="IPR020084">
    <property type="entry name" value="NUDIX_hydrolase_CS"/>
</dbReference>
<dbReference type="Proteomes" id="UP000315648">
    <property type="component" value="Unassembled WGS sequence"/>
</dbReference>
<name>A0A556QQZ4_9BACT</name>
<dbReference type="EMBL" id="VMBG01000001">
    <property type="protein sequence ID" value="TSJ79061.1"/>
    <property type="molecule type" value="Genomic_DNA"/>
</dbReference>
<dbReference type="RefSeq" id="WP_144229404.1">
    <property type="nucleotide sequence ID" value="NZ_CBCRVV010000005.1"/>
</dbReference>
<dbReference type="Gene3D" id="3.90.79.10">
    <property type="entry name" value="Nucleoside Triphosphate Pyrophosphohydrolase"/>
    <property type="match status" value="1"/>
</dbReference>
<keyword evidence="4" id="KW-1185">Reference proteome</keyword>
<sequence>MDLILTAQRDDEIFDVVNDRDEVTGQSTRKEVHRQRLMHRSIHALVFGGDGRVFLQKRSMLKDSSPGKWDASCSGHVDGGEHYDAAVVRELGEEIGLVVTPEHGLEPLFKLPPSLDTGWEFVWVYRLRSEGPFVLHPAEIERGDWFTADDITRGMAERPLEFTRPFRLIWPRVRAAIGV</sequence>
<reference evidence="3 4" key="1">
    <citation type="submission" date="2019-07" db="EMBL/GenBank/DDBJ databases">
        <title>Description of 53C-WASEF.</title>
        <authorList>
            <person name="Pitt A."/>
            <person name="Hahn M.W."/>
        </authorList>
    </citation>
    <scope>NUCLEOTIDE SEQUENCE [LARGE SCALE GENOMIC DNA]</scope>
    <source>
        <strain evidence="3 4">53C-WASEF</strain>
    </source>
</reference>
<dbReference type="PANTHER" id="PTHR10885">
    <property type="entry name" value="ISOPENTENYL-DIPHOSPHATE DELTA-ISOMERASE"/>
    <property type="match status" value="1"/>
</dbReference>
<feature type="domain" description="Nudix hydrolase" evidence="2">
    <location>
        <begin position="37"/>
        <end position="168"/>
    </location>
</feature>
<dbReference type="PANTHER" id="PTHR10885:SF0">
    <property type="entry name" value="ISOPENTENYL-DIPHOSPHATE DELTA-ISOMERASE"/>
    <property type="match status" value="1"/>
</dbReference>
<dbReference type="InterPro" id="IPR000086">
    <property type="entry name" value="NUDIX_hydrolase_dom"/>
</dbReference>
<keyword evidence="1" id="KW-0378">Hydrolase</keyword>
<protein>
    <submittedName>
        <fullName evidence="3">NUDIX domain-containing protein</fullName>
    </submittedName>
</protein>
<gene>
    <name evidence="3" type="ORF">FPL22_07125</name>
</gene>
<dbReference type="SUPFAM" id="SSF55811">
    <property type="entry name" value="Nudix"/>
    <property type="match status" value="1"/>
</dbReference>
<evidence type="ECO:0000259" key="2">
    <source>
        <dbReference type="PROSITE" id="PS51462"/>
    </source>
</evidence>
<dbReference type="CDD" id="cd04692">
    <property type="entry name" value="NUDIX_Hydrolase"/>
    <property type="match status" value="1"/>
</dbReference>
<evidence type="ECO:0000313" key="4">
    <source>
        <dbReference type="Proteomes" id="UP000315648"/>
    </source>
</evidence>
<dbReference type="AlphaFoldDB" id="A0A556QQZ4"/>
<evidence type="ECO:0000256" key="1">
    <source>
        <dbReference type="ARBA" id="ARBA00022801"/>
    </source>
</evidence>
<comment type="caution">
    <text evidence="3">The sequence shown here is derived from an EMBL/GenBank/DDBJ whole genome shotgun (WGS) entry which is preliminary data.</text>
</comment>
<dbReference type="PROSITE" id="PS51462">
    <property type="entry name" value="NUDIX"/>
    <property type="match status" value="1"/>
</dbReference>
<organism evidence="3 4">
    <name type="scientific">Rariglobus hedericola</name>
    <dbReference type="NCBI Taxonomy" id="2597822"/>
    <lineage>
        <taxon>Bacteria</taxon>
        <taxon>Pseudomonadati</taxon>
        <taxon>Verrucomicrobiota</taxon>
        <taxon>Opitutia</taxon>
        <taxon>Opitutales</taxon>
        <taxon>Opitutaceae</taxon>
        <taxon>Rariglobus</taxon>
    </lineage>
</organism>
<evidence type="ECO:0000313" key="3">
    <source>
        <dbReference type="EMBL" id="TSJ79061.1"/>
    </source>
</evidence>
<dbReference type="PROSITE" id="PS00893">
    <property type="entry name" value="NUDIX_BOX"/>
    <property type="match status" value="1"/>
</dbReference>
<dbReference type="GO" id="GO:0016787">
    <property type="term" value="F:hydrolase activity"/>
    <property type="evidence" value="ECO:0007669"/>
    <property type="project" value="UniProtKB-KW"/>
</dbReference>